<dbReference type="Pfam" id="PF10502">
    <property type="entry name" value="Peptidase_S26"/>
    <property type="match status" value="1"/>
</dbReference>
<dbReference type="OrthoDB" id="9815782at2"/>
<dbReference type="Proteomes" id="UP000297890">
    <property type="component" value="Unassembled WGS sequence"/>
</dbReference>
<dbReference type="GO" id="GO:0004252">
    <property type="term" value="F:serine-type endopeptidase activity"/>
    <property type="evidence" value="ECO:0007669"/>
    <property type="project" value="InterPro"/>
</dbReference>
<dbReference type="RefSeq" id="WP_135281841.1">
    <property type="nucleotide sequence ID" value="NZ_SRIO01000008.1"/>
</dbReference>
<dbReference type="AlphaFoldDB" id="A0A4Z0FAE2"/>
<feature type="active site" evidence="7">
    <location>
        <position position="77"/>
    </location>
</feature>
<keyword evidence="6 8" id="KW-0378">Hydrolase</keyword>
<evidence type="ECO:0000256" key="7">
    <source>
        <dbReference type="PIRSR" id="PIRSR600223-1"/>
    </source>
</evidence>
<dbReference type="EC" id="3.4.21.89" evidence="3 8"/>
<dbReference type="GO" id="GO:0009003">
    <property type="term" value="F:signal peptidase activity"/>
    <property type="evidence" value="ECO:0007669"/>
    <property type="project" value="UniProtKB-EC"/>
</dbReference>
<dbReference type="InterPro" id="IPR019756">
    <property type="entry name" value="Pept_S26A_signal_pept_1_Ser-AS"/>
</dbReference>
<evidence type="ECO:0000256" key="5">
    <source>
        <dbReference type="ARBA" id="ARBA00022670"/>
    </source>
</evidence>
<keyword evidence="12" id="KW-1185">Reference proteome</keyword>
<dbReference type="GO" id="GO:0006465">
    <property type="term" value="P:signal peptide processing"/>
    <property type="evidence" value="ECO:0007669"/>
    <property type="project" value="InterPro"/>
</dbReference>
<dbReference type="EMBL" id="SRIO01000008">
    <property type="protein sequence ID" value="TFZ82595.1"/>
    <property type="molecule type" value="Genomic_DNA"/>
</dbReference>
<dbReference type="NCBIfam" id="TIGR02227">
    <property type="entry name" value="sigpep_I_bact"/>
    <property type="match status" value="1"/>
</dbReference>
<dbReference type="PRINTS" id="PR00727">
    <property type="entry name" value="LEADERPTASE"/>
</dbReference>
<sequence length="261" mass="29596">MRADFSLLLVVLTLITGVLWALDRYRWEPRRRLAAAGGEVPGPTGIVEFGRSLFPIVLAVFLVRSFVVEPFRIPSGSMVPTLLTGDFILVNKFAYGVRLPVFNIRMLPFGHPERGDVMVFRFPEDPSKDFIKRVIGLPGDEIVYRDKQVYVNGEPLPITPKGRYTGPGVPARWETWEFEEQVGSVMHRLLKTAGRPSYNMRAVVPPDHYFVMGDNRDNSDDSRRWGTVPDANLVGQAFAIWMNWDPDAKMPLWSRIGQGIH</sequence>
<dbReference type="GO" id="GO:0016020">
    <property type="term" value="C:membrane"/>
    <property type="evidence" value="ECO:0007669"/>
    <property type="project" value="UniProtKB-SubCell"/>
</dbReference>
<proteinExistence type="inferred from homology"/>
<dbReference type="InterPro" id="IPR019533">
    <property type="entry name" value="Peptidase_S26"/>
</dbReference>
<dbReference type="InterPro" id="IPR019758">
    <property type="entry name" value="Pept_S26A_signal_pept_1_CS"/>
</dbReference>
<evidence type="ECO:0000256" key="8">
    <source>
        <dbReference type="RuleBase" id="RU003993"/>
    </source>
</evidence>
<keyword evidence="5 8" id="KW-0645">Protease</keyword>
<dbReference type="PROSITE" id="PS00760">
    <property type="entry name" value="SPASE_I_2"/>
    <property type="match status" value="1"/>
</dbReference>
<evidence type="ECO:0000256" key="4">
    <source>
        <dbReference type="ARBA" id="ARBA00019232"/>
    </source>
</evidence>
<comment type="subcellular location">
    <subcellularLocation>
        <location evidence="9">Membrane</location>
        <topology evidence="9">Multi-pass membrane protein</topology>
    </subcellularLocation>
</comment>
<dbReference type="InterPro" id="IPR000223">
    <property type="entry name" value="Pept_S26A_signal_pept_1"/>
</dbReference>
<dbReference type="CDD" id="cd06530">
    <property type="entry name" value="S26_SPase_I"/>
    <property type="match status" value="1"/>
</dbReference>
<evidence type="ECO:0000256" key="1">
    <source>
        <dbReference type="ARBA" id="ARBA00000677"/>
    </source>
</evidence>
<evidence type="ECO:0000313" key="12">
    <source>
        <dbReference type="Proteomes" id="UP000297890"/>
    </source>
</evidence>
<feature type="domain" description="Peptidase S26" evidence="10">
    <location>
        <begin position="47"/>
        <end position="241"/>
    </location>
</feature>
<evidence type="ECO:0000259" key="10">
    <source>
        <dbReference type="Pfam" id="PF10502"/>
    </source>
</evidence>
<dbReference type="PANTHER" id="PTHR43390">
    <property type="entry name" value="SIGNAL PEPTIDASE I"/>
    <property type="match status" value="1"/>
</dbReference>
<dbReference type="InterPro" id="IPR019757">
    <property type="entry name" value="Pept_S26A_signal_pept_1_Lys-AS"/>
</dbReference>
<comment type="similarity">
    <text evidence="2 9">Belongs to the peptidase S26 family.</text>
</comment>
<evidence type="ECO:0000256" key="2">
    <source>
        <dbReference type="ARBA" id="ARBA00009370"/>
    </source>
</evidence>
<gene>
    <name evidence="11" type="primary">lepB</name>
    <name evidence="11" type="ORF">E4680_07780</name>
</gene>
<evidence type="ECO:0000256" key="9">
    <source>
        <dbReference type="RuleBase" id="RU362042"/>
    </source>
</evidence>
<feature type="active site" evidence="7">
    <location>
        <position position="132"/>
    </location>
</feature>
<comment type="catalytic activity">
    <reaction evidence="1 8">
        <text>Cleavage of hydrophobic, N-terminal signal or leader sequences from secreted and periplasmic proteins.</text>
        <dbReference type="EC" id="3.4.21.89"/>
    </reaction>
</comment>
<dbReference type="Gene3D" id="2.10.109.10">
    <property type="entry name" value="Umud Fragment, subunit A"/>
    <property type="match status" value="1"/>
</dbReference>
<reference evidence="11 12" key="1">
    <citation type="journal article" date="2019" name="ISME J.">
        <title>Candidatus Macondimonas diazotrophica, a novel gammaproteobacterial genus dominating crude-oil-contaminated coastal sediments.</title>
        <authorList>
            <person name="Karthikeyan S."/>
            <person name="Konstantinidis K."/>
        </authorList>
    </citation>
    <scope>NUCLEOTIDE SEQUENCE [LARGE SCALE GENOMIC DNA]</scope>
    <source>
        <strain evidence="11 12">KTK01</strain>
    </source>
</reference>
<dbReference type="InterPro" id="IPR036286">
    <property type="entry name" value="LexA/Signal_pep-like_sf"/>
</dbReference>
<organism evidence="11 12">
    <name type="scientific">Candidatus Macondimonas diazotrophica</name>
    <dbReference type="NCBI Taxonomy" id="2305248"/>
    <lineage>
        <taxon>Bacteria</taxon>
        <taxon>Pseudomonadati</taxon>
        <taxon>Pseudomonadota</taxon>
        <taxon>Gammaproteobacteria</taxon>
        <taxon>Chromatiales</taxon>
        <taxon>Ectothiorhodospiraceae</taxon>
        <taxon>Candidatus Macondimonas</taxon>
    </lineage>
</organism>
<name>A0A4Z0FAE2_9GAMM</name>
<dbReference type="PROSITE" id="PS00501">
    <property type="entry name" value="SPASE_I_1"/>
    <property type="match status" value="1"/>
</dbReference>
<evidence type="ECO:0000256" key="6">
    <source>
        <dbReference type="ARBA" id="ARBA00022801"/>
    </source>
</evidence>
<dbReference type="SUPFAM" id="SSF51306">
    <property type="entry name" value="LexA/Signal peptidase"/>
    <property type="match status" value="1"/>
</dbReference>
<accession>A0A4Z0FAE2</accession>
<comment type="caution">
    <text evidence="11">The sequence shown here is derived from an EMBL/GenBank/DDBJ whole genome shotgun (WGS) entry which is preliminary data.</text>
</comment>
<dbReference type="PROSITE" id="PS00761">
    <property type="entry name" value="SPASE_I_3"/>
    <property type="match status" value="1"/>
</dbReference>
<evidence type="ECO:0000256" key="3">
    <source>
        <dbReference type="ARBA" id="ARBA00013208"/>
    </source>
</evidence>
<protein>
    <recommendedName>
        <fullName evidence="4 8">Signal peptidase I</fullName>
        <ecNumber evidence="3 8">3.4.21.89</ecNumber>
    </recommendedName>
</protein>
<dbReference type="PANTHER" id="PTHR43390:SF1">
    <property type="entry name" value="CHLOROPLAST PROCESSING PEPTIDASE"/>
    <property type="match status" value="1"/>
</dbReference>
<evidence type="ECO:0000313" key="11">
    <source>
        <dbReference type="EMBL" id="TFZ82595.1"/>
    </source>
</evidence>